<dbReference type="InterPro" id="IPR051543">
    <property type="entry name" value="Serine_Peptidase_S9A"/>
</dbReference>
<dbReference type="SUPFAM" id="SSF53474">
    <property type="entry name" value="alpha/beta-Hydrolases"/>
    <property type="match status" value="1"/>
</dbReference>
<evidence type="ECO:0000256" key="1">
    <source>
        <dbReference type="ARBA" id="ARBA00005228"/>
    </source>
</evidence>
<sequence>MTVAPRASRRDHVRTHHGDSVNDPYHWLSDKDDPEVLDYLNHENAFADSSVEHLAPLRQRLFDEIKAHTQETDLSVPVREGDWWYYSRTFEGKQYASHMRAPTDDWTPPDTSSGHVDGEEVVLDDNAAADGHEFYRLGSFDVSRDGTRMLYATDTVGDERYTLRIRDLAAGHDLADEVPGTFSGAVFSPDGRWVFYTTVDDAWRPDTVWRHRVGTTADQDQRVYHEPDDRFWAGVGVMRSGRYIVIALGSNVTSEWLLIDADEPDGEPKTVWPRSEGVEYEVEHAIIGGRSTLLVLHNRDAMNFELVAVDPESLGDSRAGVTVLAHDSEIRLESVEAFRDRLAVEYREGGMTRIGTIELDDDSTPEDLTLSPVEFDEPLYTVGFGGNPEWAQPTLRLSYTSLVTPGTVYALDPVTSELTLLKQQPVLGGFDPDQYVQSREWATARDGARVPISIVRRRDAASGPLLLYGYGSYEHSMDPGFSIARLTLLDRGVTFAIAHVRGGGELGRSWYENGKLMNKKNSFTDFVDCAEHLIAAGLTTPQQLVAEGGSAGGLLMGAALNLAPELFAGVHAAVPFVDALTTILNPELPLTVIEWDEWGDPLHDPDVYAYMKSYSPYENVRDDVAYPRILATTSLNDTRVFYAEPAKWVARLREAGAPVLLRTEMHAGHGGVSGRYSGWRERAWELAWILDVLGCADAKVVG</sequence>
<dbReference type="AlphaFoldDB" id="A0A2A9DWD7"/>
<dbReference type="InterPro" id="IPR001375">
    <property type="entry name" value="Peptidase_S9_cat"/>
</dbReference>
<feature type="domain" description="Peptidase S9 prolyl oligopeptidase catalytic" evidence="6">
    <location>
        <begin position="481"/>
        <end position="694"/>
    </location>
</feature>
<keyword evidence="2" id="KW-0645">Protease</keyword>
<dbReference type="Gene3D" id="2.130.10.120">
    <property type="entry name" value="Prolyl oligopeptidase, N-terminal domain"/>
    <property type="match status" value="1"/>
</dbReference>
<dbReference type="InterPro" id="IPR029058">
    <property type="entry name" value="AB_hydrolase_fold"/>
</dbReference>
<evidence type="ECO:0000256" key="2">
    <source>
        <dbReference type="ARBA" id="ARBA00022670"/>
    </source>
</evidence>
<comment type="similarity">
    <text evidence="1">Belongs to the peptidase S9A family.</text>
</comment>
<keyword evidence="3" id="KW-0378">Hydrolase</keyword>
<dbReference type="InterPro" id="IPR002470">
    <property type="entry name" value="Peptidase_S9A"/>
</dbReference>
<dbReference type="GO" id="GO:0006508">
    <property type="term" value="P:proteolysis"/>
    <property type="evidence" value="ECO:0007669"/>
    <property type="project" value="UniProtKB-KW"/>
</dbReference>
<name>A0A2A9DWD7_9MICO</name>
<reference evidence="8 9" key="1">
    <citation type="submission" date="2017-10" db="EMBL/GenBank/DDBJ databases">
        <title>Sequencing the genomes of 1000 actinobacteria strains.</title>
        <authorList>
            <person name="Klenk H.-P."/>
        </authorList>
    </citation>
    <scope>NUCLEOTIDE SEQUENCE [LARGE SCALE GENOMIC DNA]</scope>
    <source>
        <strain evidence="8 9">DSM 21798</strain>
    </source>
</reference>
<dbReference type="Pfam" id="PF02897">
    <property type="entry name" value="Peptidase_S9_N"/>
    <property type="match status" value="1"/>
</dbReference>
<dbReference type="RefSeq" id="WP_098407397.1">
    <property type="nucleotide sequence ID" value="NZ_PDJE01000001.1"/>
</dbReference>
<evidence type="ECO:0000313" key="9">
    <source>
        <dbReference type="Proteomes" id="UP000221369"/>
    </source>
</evidence>
<evidence type="ECO:0000259" key="7">
    <source>
        <dbReference type="Pfam" id="PF02897"/>
    </source>
</evidence>
<evidence type="ECO:0000256" key="4">
    <source>
        <dbReference type="ARBA" id="ARBA00022825"/>
    </source>
</evidence>
<proteinExistence type="inferred from homology"/>
<dbReference type="InterPro" id="IPR023302">
    <property type="entry name" value="Pept_S9A_N"/>
</dbReference>
<gene>
    <name evidence="8" type="ORF">ATJ78_1943</name>
</gene>
<dbReference type="Gene3D" id="3.40.50.1820">
    <property type="entry name" value="alpha/beta hydrolase"/>
    <property type="match status" value="1"/>
</dbReference>
<organism evidence="8 9">
    <name type="scientific">Paramicrobacterium agarici</name>
    <dbReference type="NCBI Taxonomy" id="630514"/>
    <lineage>
        <taxon>Bacteria</taxon>
        <taxon>Bacillati</taxon>
        <taxon>Actinomycetota</taxon>
        <taxon>Actinomycetes</taxon>
        <taxon>Micrococcales</taxon>
        <taxon>Microbacteriaceae</taxon>
        <taxon>Paramicrobacterium</taxon>
    </lineage>
</organism>
<dbReference type="PANTHER" id="PTHR11757:SF19">
    <property type="entry name" value="PROLYL ENDOPEPTIDASE-LIKE"/>
    <property type="match status" value="1"/>
</dbReference>
<evidence type="ECO:0000259" key="6">
    <source>
        <dbReference type="Pfam" id="PF00326"/>
    </source>
</evidence>
<dbReference type="PANTHER" id="PTHR11757">
    <property type="entry name" value="PROTEASE FAMILY S9A OLIGOPEPTIDASE"/>
    <property type="match status" value="1"/>
</dbReference>
<keyword evidence="9" id="KW-1185">Reference proteome</keyword>
<comment type="caution">
    <text evidence="8">The sequence shown here is derived from an EMBL/GenBank/DDBJ whole genome shotgun (WGS) entry which is preliminary data.</text>
</comment>
<evidence type="ECO:0000256" key="5">
    <source>
        <dbReference type="SAM" id="MobiDB-lite"/>
    </source>
</evidence>
<feature type="domain" description="Peptidase S9A N-terminal" evidence="7">
    <location>
        <begin position="5"/>
        <end position="424"/>
    </location>
</feature>
<dbReference type="SUPFAM" id="SSF50993">
    <property type="entry name" value="Peptidase/esterase 'gauge' domain"/>
    <property type="match status" value="1"/>
</dbReference>
<protein>
    <submittedName>
        <fullName evidence="8">Oligopeptidase B</fullName>
    </submittedName>
</protein>
<dbReference type="PRINTS" id="PR00862">
    <property type="entry name" value="PROLIGOPTASE"/>
</dbReference>
<dbReference type="GO" id="GO:0004252">
    <property type="term" value="F:serine-type endopeptidase activity"/>
    <property type="evidence" value="ECO:0007669"/>
    <property type="project" value="InterPro"/>
</dbReference>
<feature type="region of interest" description="Disordered" evidence="5">
    <location>
        <begin position="1"/>
        <end position="27"/>
    </location>
</feature>
<dbReference type="Pfam" id="PF00326">
    <property type="entry name" value="Peptidase_S9"/>
    <property type="match status" value="1"/>
</dbReference>
<keyword evidence="4" id="KW-0720">Serine protease</keyword>
<accession>A0A2A9DWD7</accession>
<dbReference type="Proteomes" id="UP000221369">
    <property type="component" value="Unassembled WGS sequence"/>
</dbReference>
<evidence type="ECO:0000313" key="8">
    <source>
        <dbReference type="EMBL" id="PFG30998.1"/>
    </source>
</evidence>
<dbReference type="EMBL" id="PDJE01000001">
    <property type="protein sequence ID" value="PFG30998.1"/>
    <property type="molecule type" value="Genomic_DNA"/>
</dbReference>
<evidence type="ECO:0000256" key="3">
    <source>
        <dbReference type="ARBA" id="ARBA00022801"/>
    </source>
</evidence>